<evidence type="ECO:0000313" key="2">
    <source>
        <dbReference type="Proteomes" id="UP000019062"/>
    </source>
</evidence>
<comment type="caution">
    <text evidence="1">The sequence shown here is derived from an EMBL/GenBank/DDBJ whole genome shotgun (WGS) entry which is preliminary data.</text>
</comment>
<dbReference type="RefSeq" id="WP_038186432.1">
    <property type="nucleotide sequence ID" value="NZ_ASQA01000033.1"/>
</dbReference>
<dbReference type="AlphaFoldDB" id="W4ER44"/>
<dbReference type="EMBL" id="ASQA01000033">
    <property type="protein sequence ID" value="ETT83018.1"/>
    <property type="molecule type" value="Genomic_DNA"/>
</dbReference>
<organism evidence="1 2">
    <name type="scientific">Viridibacillus arenosi FSL R5-213</name>
    <dbReference type="NCBI Taxonomy" id="1227360"/>
    <lineage>
        <taxon>Bacteria</taxon>
        <taxon>Bacillati</taxon>
        <taxon>Bacillota</taxon>
        <taxon>Bacilli</taxon>
        <taxon>Bacillales</taxon>
        <taxon>Caryophanaceae</taxon>
        <taxon>Viridibacillus</taxon>
    </lineage>
</organism>
<evidence type="ECO:0008006" key="3">
    <source>
        <dbReference type="Google" id="ProtNLM"/>
    </source>
</evidence>
<evidence type="ECO:0000313" key="1">
    <source>
        <dbReference type="EMBL" id="ETT83018.1"/>
    </source>
</evidence>
<dbReference type="Proteomes" id="UP000019062">
    <property type="component" value="Unassembled WGS sequence"/>
</dbReference>
<reference evidence="1 2" key="1">
    <citation type="journal article" date="2014" name="BMC Genomics">
        <title>Genomic comparison of sporeforming bacilli isolated from milk.</title>
        <authorList>
            <person name="Moreno Switt A.I."/>
            <person name="Andrus A.D."/>
            <person name="Ranieri M.L."/>
            <person name="Orsi R.H."/>
            <person name="Ivy R."/>
            <person name="den Bakker H.C."/>
            <person name="Martin N.H."/>
            <person name="Wiedmann M."/>
            <person name="Boor K.J."/>
        </authorList>
    </citation>
    <scope>NUCLEOTIDE SEQUENCE [LARGE SCALE GENOMIC DNA]</scope>
    <source>
        <strain evidence="1 2">FSL R5-213</strain>
    </source>
</reference>
<name>W4ER44_9BACL</name>
<dbReference type="eggNOG" id="ENOG5033496">
    <property type="taxonomic scope" value="Bacteria"/>
</dbReference>
<protein>
    <recommendedName>
        <fullName evidence="3">Lipoprotein</fullName>
    </recommendedName>
</protein>
<dbReference type="PROSITE" id="PS51257">
    <property type="entry name" value="PROKAR_LIPOPROTEIN"/>
    <property type="match status" value="1"/>
</dbReference>
<proteinExistence type="predicted"/>
<sequence length="217" mass="24618">MSALKRGAALIIGCVLLLCACSIAEKVIDKPIEQQVMFTKKNMMIYPKLTKREETILDRTTEQYLIYEYQIDKSYNHLRLWVEAYEKGNLADLEVLLLNYEVKGSGTIIMNTIKKAESNADNILSLSVTSGNGSNSSSIRTQLPKMSSDSTFTVWKSTIAGEKNIESEMILGYMIHGYSNETEPHNYEELSENPQKLIKELSANKEVYILKSKFIKK</sequence>
<gene>
    <name evidence="1" type="ORF">C176_13952</name>
</gene>
<keyword evidence="2" id="KW-1185">Reference proteome</keyword>
<accession>W4ER44</accession>